<dbReference type="AlphaFoldDB" id="A0A2G8JUM5"/>
<dbReference type="OrthoDB" id="120976at2759"/>
<comment type="caution">
    <text evidence="2">The sequence shown here is derived from an EMBL/GenBank/DDBJ whole genome shotgun (WGS) entry which is preliminary data.</text>
</comment>
<organism evidence="2 3">
    <name type="scientific">Stichopus japonicus</name>
    <name type="common">Sea cucumber</name>
    <dbReference type="NCBI Taxonomy" id="307972"/>
    <lineage>
        <taxon>Eukaryota</taxon>
        <taxon>Metazoa</taxon>
        <taxon>Echinodermata</taxon>
        <taxon>Eleutherozoa</taxon>
        <taxon>Echinozoa</taxon>
        <taxon>Holothuroidea</taxon>
        <taxon>Aspidochirotacea</taxon>
        <taxon>Aspidochirotida</taxon>
        <taxon>Stichopodidae</taxon>
        <taxon>Apostichopus</taxon>
    </lineage>
</organism>
<keyword evidence="3" id="KW-1185">Reference proteome</keyword>
<gene>
    <name evidence="2" type="ORF">BSL78_23702</name>
</gene>
<dbReference type="EMBL" id="MRZV01001238">
    <property type="protein sequence ID" value="PIK39461.1"/>
    <property type="molecule type" value="Genomic_DNA"/>
</dbReference>
<dbReference type="Proteomes" id="UP000230750">
    <property type="component" value="Unassembled WGS sequence"/>
</dbReference>
<protein>
    <recommendedName>
        <fullName evidence="1">NACHT domain-containing protein</fullName>
    </recommendedName>
</protein>
<dbReference type="Pfam" id="PF05729">
    <property type="entry name" value="NACHT"/>
    <property type="match status" value="1"/>
</dbReference>
<dbReference type="PANTHER" id="PTHR46312:SF2">
    <property type="entry name" value="NUCLEOTIDE-BINDING OLIGOMERIZATION DOMAIN-CONTAINING PROTEIN 2-LIKE"/>
    <property type="match status" value="1"/>
</dbReference>
<dbReference type="SUPFAM" id="SSF52540">
    <property type="entry name" value="P-loop containing nucleoside triphosphate hydrolases"/>
    <property type="match status" value="1"/>
</dbReference>
<feature type="domain" description="NACHT" evidence="1">
    <location>
        <begin position="247"/>
        <end position="403"/>
    </location>
</feature>
<dbReference type="PANTHER" id="PTHR46312">
    <property type="entry name" value="NACHT DOMAIN-CONTAINING PROTEIN"/>
    <property type="match status" value="1"/>
</dbReference>
<evidence type="ECO:0000313" key="2">
    <source>
        <dbReference type="EMBL" id="PIK39461.1"/>
    </source>
</evidence>
<name>A0A2G8JUM5_STIJA</name>
<dbReference type="Gene3D" id="3.40.50.300">
    <property type="entry name" value="P-loop containing nucleotide triphosphate hydrolases"/>
    <property type="match status" value="1"/>
</dbReference>
<reference evidence="2 3" key="1">
    <citation type="journal article" date="2017" name="PLoS Biol.">
        <title>The sea cucumber genome provides insights into morphological evolution and visceral regeneration.</title>
        <authorList>
            <person name="Zhang X."/>
            <person name="Sun L."/>
            <person name="Yuan J."/>
            <person name="Sun Y."/>
            <person name="Gao Y."/>
            <person name="Zhang L."/>
            <person name="Li S."/>
            <person name="Dai H."/>
            <person name="Hamel J.F."/>
            <person name="Liu C."/>
            <person name="Yu Y."/>
            <person name="Liu S."/>
            <person name="Lin W."/>
            <person name="Guo K."/>
            <person name="Jin S."/>
            <person name="Xu P."/>
            <person name="Storey K.B."/>
            <person name="Huan P."/>
            <person name="Zhang T."/>
            <person name="Zhou Y."/>
            <person name="Zhang J."/>
            <person name="Lin C."/>
            <person name="Li X."/>
            <person name="Xing L."/>
            <person name="Huo D."/>
            <person name="Sun M."/>
            <person name="Wang L."/>
            <person name="Mercier A."/>
            <person name="Li F."/>
            <person name="Yang H."/>
            <person name="Xiang J."/>
        </authorList>
    </citation>
    <scope>NUCLEOTIDE SEQUENCE [LARGE SCALE GENOMIC DNA]</scope>
    <source>
        <strain evidence="2">Shaxun</strain>
        <tissue evidence="2">Muscle</tissue>
    </source>
</reference>
<dbReference type="InterPro" id="IPR027417">
    <property type="entry name" value="P-loop_NTPase"/>
</dbReference>
<evidence type="ECO:0000313" key="3">
    <source>
        <dbReference type="Proteomes" id="UP000230750"/>
    </source>
</evidence>
<dbReference type="InterPro" id="IPR007111">
    <property type="entry name" value="NACHT_NTPase"/>
</dbReference>
<proteinExistence type="predicted"/>
<sequence length="836" mass="95361">MASNYNVTDTVTGEGYPITRYGSFKVGLANLLFMGVIIELATFFEYPIARIEELGNAGAAACLLMVRLMEMRGQIQPNDISPLLHALHRLDKLGIEKSVRDLFKSHTGIHYTEGYSETPINDLNIKQRHCKSAVQRTHFPKDLYPRQFPRADHKRRVGCDNHPVGPKYWQTTNGTQKTRGVVEALRKTYSRWYSKIQPIPYIRDRMFGVNEIYVENGIEIVEGGAHIPSKLDSFRDVFDKGIISSRNILLEGDPGYGKSTFALQAAYDWCAQKSSPSSFSPLRNFQVLILLPLRLLGSISSIYEAIRSILLPTDLELSEKDVKEILKYCKTVLFVFDGYDEYPDRNCDTVTDVHRIIEGDMFADFKVLTSTRSSSLLRNLYHRYVTVRLTGFNDVARNRYITKSVVPNDDAAATRIIGLLKENPILSDICQVPMFCVLFAHMAEKEDDRIELNSVTSFIKHIISCMYNHMWVKDRVPSSNRIVHDYVKLMKIAFEGLCSESQQSLQWSATMFKEAIGISCYNDLVKLGILIEEEKTVINYEPGIDVANFINDLQIVRFYHKLFAEWYAANHLSAVAGRFLKYPWLKSKFKQIHPFDLQFVFRFACGLNSRAAKRIIRYLQTVEGGQKFASLCFFEQAHEPGESFNTLRNGNIVLCSGLELPPRLMVTKINLKDDLRNNNTATDLPEDSVRQILTQGLRSAIFEELMIDGYLLPMTLSPESIPDGMRSKKFPVSWRPHDQLFNLNPQSGHWEMDDMKSLKRLCKFAFTINGSESTLKQRSTIQMLQIASRMGMPIALLELKQSFFNIEAGLMVLQSGFGFLVHQLLRTFGSKGVEKT</sequence>
<dbReference type="STRING" id="307972.A0A2G8JUM5"/>
<evidence type="ECO:0000259" key="1">
    <source>
        <dbReference type="Pfam" id="PF05729"/>
    </source>
</evidence>
<accession>A0A2G8JUM5</accession>